<reference evidence="2" key="1">
    <citation type="submission" date="2024-07" db="EMBL/GenBank/DDBJ databases">
        <title>Two chromosome-level genome assemblies of Korean endemic species Abeliophyllum distichum and Forsythia ovata (Oleaceae).</title>
        <authorList>
            <person name="Jang H."/>
        </authorList>
    </citation>
    <scope>NUCLEOTIDE SEQUENCE [LARGE SCALE GENOMIC DNA]</scope>
</reference>
<dbReference type="EMBL" id="JBFOLK010000007">
    <property type="protein sequence ID" value="KAL2497992.1"/>
    <property type="molecule type" value="Genomic_DNA"/>
</dbReference>
<protein>
    <submittedName>
        <fullName evidence="1">Uncharacterized protein</fullName>
    </submittedName>
</protein>
<sequence length="149" mass="17468">MGEAPTTIRTPMEYLIVDKSSSYHGVLRRPALINLETITLTKFLCMNFSTDRGIATIRRNQSKSRACYTNAMRKFVDQEVHIIDVEMRKAYTDLERIDVGPKEEDEQMIEHEDPEDLDPCVIEDEPRTSRTEKLEFFVWIPLIPLRSYR</sequence>
<name>A0ABD1SE55_9LAMI</name>
<gene>
    <name evidence="1" type="ORF">Adt_23542</name>
</gene>
<evidence type="ECO:0000313" key="1">
    <source>
        <dbReference type="EMBL" id="KAL2497992.1"/>
    </source>
</evidence>
<organism evidence="1 2">
    <name type="scientific">Abeliophyllum distichum</name>
    <dbReference type="NCBI Taxonomy" id="126358"/>
    <lineage>
        <taxon>Eukaryota</taxon>
        <taxon>Viridiplantae</taxon>
        <taxon>Streptophyta</taxon>
        <taxon>Embryophyta</taxon>
        <taxon>Tracheophyta</taxon>
        <taxon>Spermatophyta</taxon>
        <taxon>Magnoliopsida</taxon>
        <taxon>eudicotyledons</taxon>
        <taxon>Gunneridae</taxon>
        <taxon>Pentapetalae</taxon>
        <taxon>asterids</taxon>
        <taxon>lamiids</taxon>
        <taxon>Lamiales</taxon>
        <taxon>Oleaceae</taxon>
        <taxon>Forsythieae</taxon>
        <taxon>Abeliophyllum</taxon>
    </lineage>
</organism>
<dbReference type="Proteomes" id="UP001604336">
    <property type="component" value="Unassembled WGS sequence"/>
</dbReference>
<comment type="caution">
    <text evidence="1">The sequence shown here is derived from an EMBL/GenBank/DDBJ whole genome shotgun (WGS) entry which is preliminary data.</text>
</comment>
<accession>A0ABD1SE55</accession>
<keyword evidence="2" id="KW-1185">Reference proteome</keyword>
<evidence type="ECO:0000313" key="2">
    <source>
        <dbReference type="Proteomes" id="UP001604336"/>
    </source>
</evidence>
<dbReference type="AlphaFoldDB" id="A0ABD1SE55"/>
<proteinExistence type="predicted"/>